<dbReference type="InterPro" id="IPR042100">
    <property type="entry name" value="Bug_dom1"/>
</dbReference>
<proteinExistence type="inferred from homology"/>
<dbReference type="PANTHER" id="PTHR42928">
    <property type="entry name" value="TRICARBOXYLATE-BINDING PROTEIN"/>
    <property type="match status" value="1"/>
</dbReference>
<dbReference type="PANTHER" id="PTHR42928:SF5">
    <property type="entry name" value="BLR1237 PROTEIN"/>
    <property type="match status" value="1"/>
</dbReference>
<protein>
    <submittedName>
        <fullName evidence="3">ABC transporter substrate-binding protein</fullName>
    </submittedName>
</protein>
<dbReference type="PIRSF" id="PIRSF017082">
    <property type="entry name" value="YflP"/>
    <property type="match status" value="1"/>
</dbReference>
<evidence type="ECO:0000313" key="4">
    <source>
        <dbReference type="Proteomes" id="UP000060602"/>
    </source>
</evidence>
<dbReference type="Pfam" id="PF03401">
    <property type="entry name" value="TctC"/>
    <property type="match status" value="1"/>
</dbReference>
<dbReference type="RefSeq" id="WP_061073391.1">
    <property type="nucleotide sequence ID" value="NZ_CP014060.2"/>
</dbReference>
<dbReference type="InterPro" id="IPR005064">
    <property type="entry name" value="BUG"/>
</dbReference>
<evidence type="ECO:0000256" key="2">
    <source>
        <dbReference type="SAM" id="SignalP"/>
    </source>
</evidence>
<organism evidence="3 4">
    <name type="scientific">Alcaligenes xylosoxydans xylosoxydans</name>
    <name type="common">Achromobacter xylosoxidans</name>
    <dbReference type="NCBI Taxonomy" id="85698"/>
    <lineage>
        <taxon>Bacteria</taxon>
        <taxon>Pseudomonadati</taxon>
        <taxon>Pseudomonadota</taxon>
        <taxon>Betaproteobacteria</taxon>
        <taxon>Burkholderiales</taxon>
        <taxon>Alcaligenaceae</taxon>
        <taxon>Achromobacter</taxon>
    </lineage>
</organism>
<keyword evidence="2" id="KW-0732">Signal</keyword>
<sequence length="330" mass="34602">MFDRTRLLALLLAVATTACLPSPVLAQEPAGADKLVRLVVGYAAGGAADAVARAYAEQLQAAGYGNVIVENRPGASGRLGFDVVKRAKPDGLTLYLGSSPMFVIFPLTYRKLGYDPDHDLRPVALLADVPTAAVAGAAQPYGGMAEYVKWARQARAKATLGLATQGSPGQLGTIEMGGQNGLEVVPVLYRGAAPMLVDVAGGEVSMGWDAVASMLPLYNAGKIKFLGVAGGRRLPMLPDVPTLLEQGFPQYQHAASWYGIYAPAATPDATVVRLEQAFVAAGKQPALIERLQAAGFVVEPQDAQAAKRRIGVERAHWAPIVKAAGIAFDE</sequence>
<evidence type="ECO:0000256" key="1">
    <source>
        <dbReference type="ARBA" id="ARBA00006987"/>
    </source>
</evidence>
<evidence type="ECO:0000313" key="3">
    <source>
        <dbReference type="EMBL" id="AMG38771.1"/>
    </source>
</evidence>
<reference evidence="4" key="1">
    <citation type="submission" date="2015-12" db="EMBL/GenBank/DDBJ databases">
        <title>FDA dAtabase for Regulatory Grade micrObial Sequences (FDA-ARGOS): Supporting development and validation of Infectious Disease Dx tests.</title>
        <authorList>
            <person name="Case J."/>
            <person name="Tallon L."/>
            <person name="Sadzewicz L."/>
            <person name="Sengamalay N."/>
            <person name="Ott S."/>
            <person name="Godinez A."/>
            <person name="Nagaraj S."/>
            <person name="Nadendla S."/>
            <person name="Sichtig H."/>
        </authorList>
    </citation>
    <scope>NUCLEOTIDE SEQUENCE [LARGE SCALE GENOMIC DNA]</scope>
    <source>
        <strain evidence="4">FDAARGOS_147</strain>
    </source>
</reference>
<dbReference type="AlphaFoldDB" id="A0A0X8P2M1"/>
<dbReference type="Gene3D" id="3.40.190.150">
    <property type="entry name" value="Bordetella uptake gene, domain 1"/>
    <property type="match status" value="1"/>
</dbReference>
<feature type="chain" id="PRO_5007069220" evidence="2">
    <location>
        <begin position="27"/>
        <end position="330"/>
    </location>
</feature>
<dbReference type="Proteomes" id="UP000060602">
    <property type="component" value="Chromosome"/>
</dbReference>
<dbReference type="Gene3D" id="3.40.190.10">
    <property type="entry name" value="Periplasmic binding protein-like II"/>
    <property type="match status" value="1"/>
</dbReference>
<dbReference type="PROSITE" id="PS51257">
    <property type="entry name" value="PROKAR_LIPOPROTEIN"/>
    <property type="match status" value="1"/>
</dbReference>
<comment type="similarity">
    <text evidence="1">Belongs to the UPF0065 (bug) family.</text>
</comment>
<feature type="signal peptide" evidence="2">
    <location>
        <begin position="1"/>
        <end position="26"/>
    </location>
</feature>
<gene>
    <name evidence="3" type="ORF">AL504_23715</name>
</gene>
<name>A0A0X8P2M1_ALCXX</name>
<accession>A0A0X8P2M1</accession>
<dbReference type="EMBL" id="CP014060">
    <property type="protein sequence ID" value="AMG38771.1"/>
    <property type="molecule type" value="Genomic_DNA"/>
</dbReference>